<keyword evidence="4" id="KW-0963">Cytoplasm</keyword>
<reference evidence="8 9" key="1">
    <citation type="submission" date="2024-11" db="EMBL/GenBank/DDBJ databases">
        <title>Chromosome-level genome assembly of the freshwater bivalve Anodonta woodiana.</title>
        <authorList>
            <person name="Chen X."/>
        </authorList>
    </citation>
    <scope>NUCLEOTIDE SEQUENCE [LARGE SCALE GENOMIC DNA]</scope>
    <source>
        <strain evidence="8">MN2024</strain>
        <tissue evidence="8">Gills</tissue>
    </source>
</reference>
<accession>A0ABD3W670</accession>
<dbReference type="AlphaFoldDB" id="A0ABD3W670"/>
<dbReference type="Gene3D" id="3.10.110.10">
    <property type="entry name" value="Ubiquitin Conjugating Enzyme"/>
    <property type="match status" value="1"/>
</dbReference>
<dbReference type="Proteomes" id="UP001634394">
    <property type="component" value="Unassembled WGS sequence"/>
</dbReference>
<dbReference type="PANTHER" id="PTHR15628">
    <property type="entry name" value="RWD DOMAIN-CONTAINING PROTEIN 3"/>
    <property type="match status" value="1"/>
</dbReference>
<dbReference type="SUPFAM" id="SSF54495">
    <property type="entry name" value="UBC-like"/>
    <property type="match status" value="1"/>
</dbReference>
<evidence type="ECO:0000313" key="9">
    <source>
        <dbReference type="Proteomes" id="UP001634394"/>
    </source>
</evidence>
<evidence type="ECO:0000259" key="6">
    <source>
        <dbReference type="PROSITE" id="PS50908"/>
    </source>
</evidence>
<comment type="caution">
    <text evidence="8">The sequence shown here is derived from an EMBL/GenBank/DDBJ whole genome shotgun (WGS) entry which is preliminary data.</text>
</comment>
<proteinExistence type="predicted"/>
<keyword evidence="9" id="KW-1185">Reference proteome</keyword>
<evidence type="ECO:0000256" key="1">
    <source>
        <dbReference type="ARBA" id="ARBA00004123"/>
    </source>
</evidence>
<dbReference type="PANTHER" id="PTHR15628:SF1">
    <property type="entry name" value="RWD DOMAIN-CONTAINING PROTEIN 3"/>
    <property type="match status" value="1"/>
</dbReference>
<dbReference type="InterPro" id="IPR016135">
    <property type="entry name" value="UBQ-conjugating_enzyme/RWD"/>
</dbReference>
<keyword evidence="5" id="KW-0539">Nucleus</keyword>
<evidence type="ECO:0000256" key="2">
    <source>
        <dbReference type="ARBA" id="ARBA00004496"/>
    </source>
</evidence>
<dbReference type="SMART" id="SM00591">
    <property type="entry name" value="RWD"/>
    <property type="match status" value="1"/>
</dbReference>
<dbReference type="Pfam" id="PF05773">
    <property type="entry name" value="RWD"/>
    <property type="match status" value="1"/>
</dbReference>
<dbReference type="InterPro" id="IPR006575">
    <property type="entry name" value="RWD_dom"/>
</dbReference>
<evidence type="ECO:0000256" key="3">
    <source>
        <dbReference type="ARBA" id="ARBA00015444"/>
    </source>
</evidence>
<protein>
    <recommendedName>
        <fullName evidence="3">RWD domain-containing protein 3</fullName>
    </recommendedName>
</protein>
<dbReference type="PROSITE" id="PS50908">
    <property type="entry name" value="RWD"/>
    <property type="match status" value="1"/>
</dbReference>
<organism evidence="8 9">
    <name type="scientific">Sinanodonta woodiana</name>
    <name type="common">Chinese pond mussel</name>
    <name type="synonym">Anodonta woodiana</name>
    <dbReference type="NCBI Taxonomy" id="1069815"/>
    <lineage>
        <taxon>Eukaryota</taxon>
        <taxon>Metazoa</taxon>
        <taxon>Spiralia</taxon>
        <taxon>Lophotrochozoa</taxon>
        <taxon>Mollusca</taxon>
        <taxon>Bivalvia</taxon>
        <taxon>Autobranchia</taxon>
        <taxon>Heteroconchia</taxon>
        <taxon>Palaeoheterodonta</taxon>
        <taxon>Unionida</taxon>
        <taxon>Unionoidea</taxon>
        <taxon>Unionidae</taxon>
        <taxon>Unioninae</taxon>
        <taxon>Sinanodonta</taxon>
    </lineage>
</organism>
<evidence type="ECO:0000313" key="7">
    <source>
        <dbReference type="EMBL" id="KAL3869125.1"/>
    </source>
</evidence>
<evidence type="ECO:0000256" key="4">
    <source>
        <dbReference type="ARBA" id="ARBA00022490"/>
    </source>
</evidence>
<dbReference type="CDD" id="cd24164">
    <property type="entry name" value="RWDD3_C"/>
    <property type="match status" value="1"/>
</dbReference>
<gene>
    <name evidence="7" type="ORF">ACJMK2_041843</name>
    <name evidence="8" type="ORF">ACJMK2_041860</name>
</gene>
<dbReference type="GO" id="GO:0005634">
    <property type="term" value="C:nucleus"/>
    <property type="evidence" value="ECO:0007669"/>
    <property type="project" value="UniProtKB-SubCell"/>
</dbReference>
<dbReference type="EMBL" id="JBJQND010000008">
    <property type="protein sequence ID" value="KAL3869146.1"/>
    <property type="molecule type" value="Genomic_DNA"/>
</dbReference>
<dbReference type="EMBL" id="JBJQND010000008">
    <property type="protein sequence ID" value="KAL3869125.1"/>
    <property type="molecule type" value="Genomic_DNA"/>
</dbReference>
<evidence type="ECO:0000256" key="5">
    <source>
        <dbReference type="ARBA" id="ARBA00023242"/>
    </source>
</evidence>
<comment type="subcellular location">
    <subcellularLocation>
        <location evidence="2">Cytoplasm</location>
    </subcellularLocation>
    <subcellularLocation>
        <location evidence="1">Nucleus</location>
    </subcellularLocation>
</comment>
<dbReference type="GO" id="GO:0005737">
    <property type="term" value="C:cytoplasm"/>
    <property type="evidence" value="ECO:0007669"/>
    <property type="project" value="UniProtKB-SubCell"/>
</dbReference>
<feature type="domain" description="RWD" evidence="6">
    <location>
        <begin position="3"/>
        <end position="114"/>
    </location>
</feature>
<evidence type="ECO:0000313" key="8">
    <source>
        <dbReference type="EMBL" id="KAL3869146.1"/>
    </source>
</evidence>
<sequence length="272" mass="31809">MEEELEVLKSIYCLPGECCIDGNEVKVLLHVNGDLNSSEDRKKSGDTKIDVQVVLDITSNYPEELPVISVLSDKIHRNILLEVKKNVHKQLEPYIGSPMICEIFNAFQKQLEDRKEVVFQALDSCNSAKHDNHSNLDENLIWMTLLHLDHMRSKNRYIKTITKWTENLNLTGRLIFFERLILIVLQGHHHDIKEYVNRQRSVNVDVDSRGQSCKERMLSVLSEQKMQDTNMRFQDFSVIDFYAAKELEDFFTHWNMRDLFVSHVKHLHGVCL</sequence>
<name>A0ABD3W670_SINWO</name>
<dbReference type="InterPro" id="IPR038840">
    <property type="entry name" value="RWDD3"/>
</dbReference>